<dbReference type="Proteomes" id="UP000244896">
    <property type="component" value="Chromosome"/>
</dbReference>
<name>A0A2U8E4A7_9BACT</name>
<evidence type="ECO:0000313" key="5">
    <source>
        <dbReference type="Proteomes" id="UP000244896"/>
    </source>
</evidence>
<dbReference type="KEGG" id="elut:CKA38_09000"/>
<dbReference type="AlphaFoldDB" id="A0A2U8E4A7"/>
<gene>
    <name evidence="4" type="ORF">CKA38_09000</name>
</gene>
<keyword evidence="1" id="KW-0812">Transmembrane</keyword>
<feature type="domain" description="VIT" evidence="3">
    <location>
        <begin position="60"/>
        <end position="188"/>
    </location>
</feature>
<accession>A0A2U8E4A7</accession>
<evidence type="ECO:0008006" key="6">
    <source>
        <dbReference type="Google" id="ProtNLM"/>
    </source>
</evidence>
<dbReference type="InterPro" id="IPR002035">
    <property type="entry name" value="VWF_A"/>
</dbReference>
<evidence type="ECO:0000259" key="3">
    <source>
        <dbReference type="PROSITE" id="PS51468"/>
    </source>
</evidence>
<proteinExistence type="predicted"/>
<evidence type="ECO:0000259" key="2">
    <source>
        <dbReference type="PROSITE" id="PS50234"/>
    </source>
</evidence>
<dbReference type="PANTHER" id="PTHR45737:SF6">
    <property type="entry name" value="VON WILLEBRAND FACTOR A DOMAIN-CONTAINING PROTEIN 5A"/>
    <property type="match status" value="1"/>
</dbReference>
<keyword evidence="1" id="KW-1133">Transmembrane helix</keyword>
<evidence type="ECO:0000256" key="1">
    <source>
        <dbReference type="SAM" id="Phobius"/>
    </source>
</evidence>
<feature type="transmembrane region" description="Helical" evidence="1">
    <location>
        <begin position="21"/>
        <end position="44"/>
    </location>
</feature>
<dbReference type="InterPro" id="IPR036465">
    <property type="entry name" value="vWFA_dom_sf"/>
</dbReference>
<sequence>MLARMENPSHHFAPKNFNQKLSALYFAAALLLGFIAFGITVVAAPDRSADLDDPDVSLSPYFQVKGAEDGVDALPLKSTQVDAVLAGVIAGVRVVQTYQNEGATPLEARYIFPASTRAAVHGMTMTVGERRIEAQIKEKAEARKTYEKARREGKTASLLESHRSNVFEMNVANILPGDTVTVELRYNELITPEEGEYEWFFPTVVGPRYTRKATGPAREKQETLPLDPLAGSKRLGGEGLAYLGENEDGENEPVFTLTAEILAGTRVQKMKCVSHRIDTEATGGGVRVSLPPRAGIAMNRDFILRYRLAGGALATGLMVDSFKGENYFLLTVQPPARVEPAQMPARDYVFVMDVSGSMWGFPLEVSQRLLKEMLINLRDIDTFNVLLFSGSSRTLFETPVAATTENIAAAIALFESGRKYNDYGGGTELLPALKRAFELPRTRAGVSRNIVVITDGYVDLEAEAYALVHESLGDANLFAFGIGSSVNRELIERLARAGRTEPTVIENEKRAQNAAEKFRKMIESPVLTNVRVEFAGGSLSAPDVLSQRPIVMCGKWPDHIDPSTQTIRLGGQTGGGEWSTEISVADAVDLNSNGTLALLWARERLWELKDLHALRADAPKQKAAIIELGLKYNLLTPFTSFVAVDLTPRLSADAASQAKKVTQALPLPKGVSELAVGVTEEAVDSVPTSPEPETVALLIVAAMVAAVMWRKREQKMRRGAA</sequence>
<feature type="domain" description="VWFA" evidence="2">
    <location>
        <begin position="347"/>
        <end position="530"/>
    </location>
</feature>
<dbReference type="Pfam" id="PF08487">
    <property type="entry name" value="VIT"/>
    <property type="match status" value="1"/>
</dbReference>
<evidence type="ECO:0000313" key="4">
    <source>
        <dbReference type="EMBL" id="AWI09362.1"/>
    </source>
</evidence>
<dbReference type="SUPFAM" id="SSF53300">
    <property type="entry name" value="vWA-like"/>
    <property type="match status" value="1"/>
</dbReference>
<dbReference type="Pfam" id="PF13768">
    <property type="entry name" value="VWA_3"/>
    <property type="match status" value="1"/>
</dbReference>
<dbReference type="Gene3D" id="3.40.50.410">
    <property type="entry name" value="von Willebrand factor, type A domain"/>
    <property type="match status" value="1"/>
</dbReference>
<keyword evidence="1" id="KW-0472">Membrane</keyword>
<protein>
    <recommendedName>
        <fullName evidence="6">Trypsin</fullName>
    </recommendedName>
</protein>
<dbReference type="PROSITE" id="PS50234">
    <property type="entry name" value="VWFA"/>
    <property type="match status" value="1"/>
</dbReference>
<dbReference type="OrthoDB" id="9784383at2"/>
<dbReference type="PANTHER" id="PTHR45737">
    <property type="entry name" value="VON WILLEBRAND FACTOR A DOMAIN-CONTAINING PROTEIN 5A"/>
    <property type="match status" value="1"/>
</dbReference>
<dbReference type="EMBL" id="CP023004">
    <property type="protein sequence ID" value="AWI09362.1"/>
    <property type="molecule type" value="Genomic_DNA"/>
</dbReference>
<reference evidence="4 5" key="1">
    <citation type="journal article" date="2018" name="Syst. Appl. Microbiol.">
        <title>Ereboglobus luteus gen. nov. sp. nov. from cockroach guts, and new insights into the oxygen relationship of the genera Opitutus and Didymococcus (Verrucomicrobia: Opitutaceae).</title>
        <authorList>
            <person name="Tegtmeier D."/>
            <person name="Belitz A."/>
            <person name="Radek R."/>
            <person name="Heimerl T."/>
            <person name="Brune A."/>
        </authorList>
    </citation>
    <scope>NUCLEOTIDE SEQUENCE [LARGE SCALE GENOMIC DNA]</scope>
    <source>
        <strain evidence="4 5">Ho45</strain>
    </source>
</reference>
<organism evidence="4 5">
    <name type="scientific">Ereboglobus luteus</name>
    <dbReference type="NCBI Taxonomy" id="1796921"/>
    <lineage>
        <taxon>Bacteria</taxon>
        <taxon>Pseudomonadati</taxon>
        <taxon>Verrucomicrobiota</taxon>
        <taxon>Opitutia</taxon>
        <taxon>Opitutales</taxon>
        <taxon>Opitutaceae</taxon>
        <taxon>Ereboglobus</taxon>
    </lineage>
</organism>
<keyword evidence="5" id="KW-1185">Reference proteome</keyword>
<dbReference type="PROSITE" id="PS51468">
    <property type="entry name" value="VIT"/>
    <property type="match status" value="1"/>
</dbReference>
<dbReference type="InterPro" id="IPR013694">
    <property type="entry name" value="VIT"/>
</dbReference>
<dbReference type="SMART" id="SM00327">
    <property type="entry name" value="VWA"/>
    <property type="match status" value="1"/>
</dbReference>
<dbReference type="SMART" id="SM00609">
    <property type="entry name" value="VIT"/>
    <property type="match status" value="1"/>
</dbReference>